<evidence type="ECO:0000313" key="3">
    <source>
        <dbReference type="EMBL" id="MVO10385.1"/>
    </source>
</evidence>
<name>A0A6I4IU90_9FLAO</name>
<evidence type="ECO:0000256" key="1">
    <source>
        <dbReference type="SAM" id="Phobius"/>
    </source>
</evidence>
<dbReference type="Gene3D" id="1.10.3730.20">
    <property type="match status" value="1"/>
</dbReference>
<evidence type="ECO:0000259" key="2">
    <source>
        <dbReference type="Pfam" id="PF00892"/>
    </source>
</evidence>
<keyword evidence="1" id="KW-0812">Transmembrane</keyword>
<feature type="transmembrane region" description="Helical" evidence="1">
    <location>
        <begin position="240"/>
        <end position="261"/>
    </location>
</feature>
<sequence>MISLFWAIFFSVLLFVVFKYFTKYNINTFQAIVCNYIVAFIVGIYTTEQSISIATTLQKPWLLYCMYLGSLFIAIFFTMGKTSQLNGVSVASVASKMSLIIPVLFGLLFFKESIGFLKAIGIGTALFAVYFTTKKSTTTIETTNFMFPILLFFGSGIIDTSIHFIQKTKVPLADTSLFSSFTFLSAFLVGCLVFVYQHYKNQFEFHFKNLIGGIALGIPNYFSMYFLIRALQNEKIQSATLFTLINIGVILLTTLIGLLLFKEKLKKQNYVGIALAILALVLVSF</sequence>
<feature type="transmembrane region" description="Helical" evidence="1">
    <location>
        <begin position="60"/>
        <end position="79"/>
    </location>
</feature>
<feature type="transmembrane region" description="Helical" evidence="1">
    <location>
        <begin position="210"/>
        <end position="228"/>
    </location>
</feature>
<keyword evidence="4" id="KW-1185">Reference proteome</keyword>
<dbReference type="RefSeq" id="WP_140998812.1">
    <property type="nucleotide sequence ID" value="NZ_VDCZ01000012.1"/>
</dbReference>
<dbReference type="AlphaFoldDB" id="A0A6I4IU90"/>
<gene>
    <name evidence="3" type="ORF">GOQ30_14520</name>
</gene>
<comment type="caution">
    <text evidence="3">The sequence shown here is derived from an EMBL/GenBank/DDBJ whole genome shotgun (WGS) entry which is preliminary data.</text>
</comment>
<feature type="transmembrane region" description="Helical" evidence="1">
    <location>
        <begin position="145"/>
        <end position="165"/>
    </location>
</feature>
<dbReference type="OrthoDB" id="1524053at2"/>
<dbReference type="Proteomes" id="UP000431264">
    <property type="component" value="Unassembled WGS sequence"/>
</dbReference>
<keyword evidence="1" id="KW-1133">Transmembrane helix</keyword>
<feature type="transmembrane region" description="Helical" evidence="1">
    <location>
        <begin position="85"/>
        <end position="109"/>
    </location>
</feature>
<proteinExistence type="predicted"/>
<accession>A0A6I4IU90</accession>
<dbReference type="InterPro" id="IPR000620">
    <property type="entry name" value="EamA_dom"/>
</dbReference>
<organism evidence="3 4">
    <name type="scientific">Flavobacterium profundi</name>
    <dbReference type="NCBI Taxonomy" id="1774945"/>
    <lineage>
        <taxon>Bacteria</taxon>
        <taxon>Pseudomonadati</taxon>
        <taxon>Bacteroidota</taxon>
        <taxon>Flavobacteriia</taxon>
        <taxon>Flavobacteriales</taxon>
        <taxon>Flavobacteriaceae</taxon>
        <taxon>Flavobacterium</taxon>
    </lineage>
</organism>
<keyword evidence="1" id="KW-0472">Membrane</keyword>
<feature type="domain" description="EamA" evidence="2">
    <location>
        <begin position="148"/>
        <end position="284"/>
    </location>
</feature>
<reference evidence="4" key="1">
    <citation type="submission" date="2019-05" db="EMBL/GenBank/DDBJ databases">
        <title>Flavobacterium profundi sp. nov., isolated from a deep-sea seamount.</title>
        <authorList>
            <person name="Zhang D.-C."/>
        </authorList>
    </citation>
    <scope>NUCLEOTIDE SEQUENCE [LARGE SCALE GENOMIC DNA]</scope>
    <source>
        <strain evidence="4">TP390</strain>
    </source>
</reference>
<protein>
    <submittedName>
        <fullName evidence="3">EamA/RhaT family transporter</fullName>
    </submittedName>
</protein>
<evidence type="ECO:0000313" key="4">
    <source>
        <dbReference type="Proteomes" id="UP000431264"/>
    </source>
</evidence>
<dbReference type="SUPFAM" id="SSF103481">
    <property type="entry name" value="Multidrug resistance efflux transporter EmrE"/>
    <property type="match status" value="2"/>
</dbReference>
<feature type="transmembrane region" description="Helical" evidence="1">
    <location>
        <begin position="177"/>
        <end position="198"/>
    </location>
</feature>
<feature type="transmembrane region" description="Helical" evidence="1">
    <location>
        <begin position="29"/>
        <end position="48"/>
    </location>
</feature>
<dbReference type="EMBL" id="WQLW01000012">
    <property type="protein sequence ID" value="MVO10385.1"/>
    <property type="molecule type" value="Genomic_DNA"/>
</dbReference>
<dbReference type="GO" id="GO:0016020">
    <property type="term" value="C:membrane"/>
    <property type="evidence" value="ECO:0007669"/>
    <property type="project" value="InterPro"/>
</dbReference>
<dbReference type="Pfam" id="PF00892">
    <property type="entry name" value="EamA"/>
    <property type="match status" value="1"/>
</dbReference>
<dbReference type="InterPro" id="IPR037185">
    <property type="entry name" value="EmrE-like"/>
</dbReference>
<feature type="transmembrane region" description="Helical" evidence="1">
    <location>
        <begin position="116"/>
        <end position="133"/>
    </location>
</feature>